<feature type="domain" description="Large polyvalent protein associated" evidence="1">
    <location>
        <begin position="5"/>
        <end position="63"/>
    </location>
</feature>
<comment type="caution">
    <text evidence="3">The sequence shown here is derived from an EMBL/GenBank/DDBJ whole genome shotgun (WGS) entry which is preliminary data.</text>
</comment>
<reference evidence="4 5" key="1">
    <citation type="submission" date="2024-10" db="EMBL/GenBank/DDBJ databases">
        <authorList>
            <person name="Riesco R."/>
        </authorList>
    </citation>
    <scope>NUCLEOTIDE SEQUENCE [LARGE SCALE GENOMIC DNA]</scope>
    <source>
        <strain evidence="3 4">NCIMB 15448</strain>
        <strain evidence="2 5">NCIMB 15450</strain>
    </source>
</reference>
<dbReference type="EMBL" id="JBIMSN010000025">
    <property type="protein sequence ID" value="MFH5228208.1"/>
    <property type="molecule type" value="Genomic_DNA"/>
</dbReference>
<evidence type="ECO:0000259" key="1">
    <source>
        <dbReference type="Pfam" id="PF18847"/>
    </source>
</evidence>
<protein>
    <submittedName>
        <fullName evidence="3">LPD29 domain-containing protein</fullName>
    </submittedName>
</protein>
<name>A0ABW7KX11_9NOCA</name>
<dbReference type="Proteomes" id="UP001609219">
    <property type="component" value="Unassembled WGS sequence"/>
</dbReference>
<accession>A0ABW7KX11</accession>
<evidence type="ECO:0000313" key="2">
    <source>
        <dbReference type="EMBL" id="MFH5228208.1"/>
    </source>
</evidence>
<evidence type="ECO:0000313" key="5">
    <source>
        <dbReference type="Proteomes" id="UP001609219"/>
    </source>
</evidence>
<organism evidence="3 4">
    <name type="scientific">Antrihabitans spumae</name>
    <dbReference type="NCBI Taxonomy" id="3373370"/>
    <lineage>
        <taxon>Bacteria</taxon>
        <taxon>Bacillati</taxon>
        <taxon>Actinomycetota</taxon>
        <taxon>Actinomycetes</taxon>
        <taxon>Mycobacteriales</taxon>
        <taxon>Nocardiaceae</taxon>
        <taxon>Antrihabitans</taxon>
    </lineage>
</organism>
<dbReference type="InterPro" id="IPR041311">
    <property type="entry name" value="LPD29"/>
</dbReference>
<dbReference type="Pfam" id="PF18847">
    <property type="entry name" value="LPD29"/>
    <property type="match status" value="1"/>
</dbReference>
<sequence>MRYIITTEAAQLLRTALKATFPGTTFSVRCDRGTASAWIRVAWTDGPLETAVTPVGYPFQGGRSSTP</sequence>
<keyword evidence="5" id="KW-1185">Reference proteome</keyword>
<gene>
    <name evidence="3" type="ORF">ACHIPV_29595</name>
    <name evidence="2" type="ORF">ACHIRB_06405</name>
</gene>
<dbReference type="EMBL" id="JBIMSP010000119">
    <property type="protein sequence ID" value="MFH5245984.1"/>
    <property type="molecule type" value="Genomic_DNA"/>
</dbReference>
<proteinExistence type="predicted"/>
<evidence type="ECO:0000313" key="3">
    <source>
        <dbReference type="EMBL" id="MFH5245984.1"/>
    </source>
</evidence>
<dbReference type="RefSeq" id="WP_395126648.1">
    <property type="nucleotide sequence ID" value="NZ_JBIMSN010000025.1"/>
</dbReference>
<evidence type="ECO:0000313" key="4">
    <source>
        <dbReference type="Proteomes" id="UP001609176"/>
    </source>
</evidence>
<dbReference type="Proteomes" id="UP001609176">
    <property type="component" value="Unassembled WGS sequence"/>
</dbReference>